<keyword evidence="2" id="KW-1185">Reference proteome</keyword>
<dbReference type="NCBIfam" id="NF047839">
    <property type="entry name" value="PspM_Rv2743c"/>
    <property type="match status" value="1"/>
</dbReference>
<name>A0A1S1PL70_9ACTN</name>
<dbReference type="AlphaFoldDB" id="A0A1S1PL70"/>
<reference evidence="2" key="1">
    <citation type="submission" date="2016-07" db="EMBL/GenBank/DDBJ databases">
        <title>Frankia sp. NRRL B-16219 Genome sequencing.</title>
        <authorList>
            <person name="Ghodhbane-Gtari F."/>
            <person name="Swanson E."/>
            <person name="Gueddou A."/>
            <person name="Louati M."/>
            <person name="Nouioui I."/>
            <person name="Hezbri K."/>
            <person name="Abebe-Akele F."/>
            <person name="Simpson S."/>
            <person name="Morris K."/>
            <person name="Thomas K."/>
            <person name="Gtari M."/>
            <person name="Tisa L.S."/>
        </authorList>
    </citation>
    <scope>NUCLEOTIDE SEQUENCE [LARGE SCALE GENOMIC DNA]</scope>
    <source>
        <strain evidence="2">NRRL B-16219</strain>
    </source>
</reference>
<organism evidence="1 2">
    <name type="scientific">Parafrankia soli</name>
    <dbReference type="NCBI Taxonomy" id="2599596"/>
    <lineage>
        <taxon>Bacteria</taxon>
        <taxon>Bacillati</taxon>
        <taxon>Actinomycetota</taxon>
        <taxon>Actinomycetes</taxon>
        <taxon>Frankiales</taxon>
        <taxon>Frankiaceae</taxon>
        <taxon>Parafrankia</taxon>
    </lineage>
</organism>
<proteinExistence type="predicted"/>
<accession>A0A1S1PL70</accession>
<protein>
    <submittedName>
        <fullName evidence="1">Uncharacterized protein</fullName>
    </submittedName>
</protein>
<evidence type="ECO:0000313" key="1">
    <source>
        <dbReference type="EMBL" id="OHV21412.1"/>
    </source>
</evidence>
<sequence>MPDWIRADVERRSLERSERRFGRATRRARRRATFSTQAWTAAAAASPAAAFIDHAWGWFVFGGAALVRAGLSYRELRAFRDRDDALPMPAVPAPGAVALRRSAAARPLRRGEAGLAALVALARSVEDRPPAAPVRTAVAGAVRLVDGLRVSAGQVLACESAARAVADPARRANILATSAQLLDGMNRAADALDGLLAAATEIVGTVAAPAAELHRLTEDVERLRAYADGLSELMGTTGRGRPT</sequence>
<dbReference type="InterPro" id="IPR057952">
    <property type="entry name" value="Rv2743c-like"/>
</dbReference>
<comment type="caution">
    <text evidence="1">The sequence shown here is derived from an EMBL/GenBank/DDBJ whole genome shotgun (WGS) entry which is preliminary data.</text>
</comment>
<evidence type="ECO:0000313" key="2">
    <source>
        <dbReference type="Proteomes" id="UP000179769"/>
    </source>
</evidence>
<dbReference type="RefSeq" id="WP_071066393.1">
    <property type="nucleotide sequence ID" value="NZ_MAXA01000254.1"/>
</dbReference>
<dbReference type="EMBL" id="MAXA01000254">
    <property type="protein sequence ID" value="OHV21412.1"/>
    <property type="molecule type" value="Genomic_DNA"/>
</dbReference>
<dbReference type="Proteomes" id="UP000179769">
    <property type="component" value="Unassembled WGS sequence"/>
</dbReference>
<dbReference type="Pfam" id="PF25587">
    <property type="entry name" value="Rv2743c"/>
    <property type="match status" value="1"/>
</dbReference>
<gene>
    <name evidence="1" type="ORF">BBK14_26740</name>
</gene>